<keyword evidence="5" id="KW-0175">Coiled coil</keyword>
<dbReference type="InterPro" id="IPR027640">
    <property type="entry name" value="Kinesin-like_fam"/>
</dbReference>
<dbReference type="GO" id="GO:0008017">
    <property type="term" value="F:microtubule binding"/>
    <property type="evidence" value="ECO:0007669"/>
    <property type="project" value="InterPro"/>
</dbReference>
<evidence type="ECO:0000256" key="4">
    <source>
        <dbReference type="ARBA" id="ARBA00022840"/>
    </source>
</evidence>
<dbReference type="GO" id="GO:0005524">
    <property type="term" value="F:ATP binding"/>
    <property type="evidence" value="ECO:0007669"/>
    <property type="project" value="UniProtKB-KW"/>
</dbReference>
<dbReference type="EMBL" id="QKWP01002356">
    <property type="protein sequence ID" value="RIB03634.1"/>
    <property type="molecule type" value="Genomic_DNA"/>
</dbReference>
<keyword evidence="3" id="KW-0547">Nucleotide-binding</keyword>
<dbReference type="Pfam" id="PF00225">
    <property type="entry name" value="Kinesin"/>
    <property type="match status" value="1"/>
</dbReference>
<keyword evidence="9" id="KW-1185">Reference proteome</keyword>
<proteinExistence type="inferred from homology"/>
<keyword evidence="4" id="KW-0067">ATP-binding</keyword>
<dbReference type="STRING" id="44941.A0A397U0B3"/>
<dbReference type="PANTHER" id="PTHR47969">
    <property type="entry name" value="CHROMOSOME-ASSOCIATED KINESIN KIF4A-RELATED"/>
    <property type="match status" value="1"/>
</dbReference>
<keyword evidence="2" id="KW-0963">Cytoplasm</keyword>
<evidence type="ECO:0000313" key="9">
    <source>
        <dbReference type="Proteomes" id="UP000266673"/>
    </source>
</evidence>
<dbReference type="InterPro" id="IPR001752">
    <property type="entry name" value="Kinesin_motor_dom"/>
</dbReference>
<protein>
    <recommendedName>
        <fullName evidence="7">Kinesin motor domain-containing protein</fullName>
    </recommendedName>
</protein>
<dbReference type="InterPro" id="IPR027417">
    <property type="entry name" value="P-loop_NTPase"/>
</dbReference>
<dbReference type="GO" id="GO:0003777">
    <property type="term" value="F:microtubule motor activity"/>
    <property type="evidence" value="ECO:0007669"/>
    <property type="project" value="InterPro"/>
</dbReference>
<dbReference type="SUPFAM" id="SSF52540">
    <property type="entry name" value="P-loop containing nucleoside triphosphate hydrolases"/>
    <property type="match status" value="1"/>
</dbReference>
<dbReference type="Gene3D" id="3.60.130.30">
    <property type="match status" value="2"/>
</dbReference>
<evidence type="ECO:0000256" key="3">
    <source>
        <dbReference type="ARBA" id="ARBA00022741"/>
    </source>
</evidence>
<dbReference type="GO" id="GO:0007018">
    <property type="term" value="P:microtubule-based movement"/>
    <property type="evidence" value="ECO:0007669"/>
    <property type="project" value="InterPro"/>
</dbReference>
<evidence type="ECO:0000256" key="5">
    <source>
        <dbReference type="ARBA" id="ARBA00023054"/>
    </source>
</evidence>
<gene>
    <name evidence="8" type="ORF">C2G38_2224480</name>
</gene>
<evidence type="ECO:0000256" key="1">
    <source>
        <dbReference type="ARBA" id="ARBA00004496"/>
    </source>
</evidence>
<evidence type="ECO:0000313" key="8">
    <source>
        <dbReference type="EMBL" id="RIB03634.1"/>
    </source>
</evidence>
<dbReference type="PANTHER" id="PTHR47969:SF15">
    <property type="entry name" value="CHROMOSOME-ASSOCIATED KINESIN KIF4A-RELATED"/>
    <property type="match status" value="1"/>
</dbReference>
<sequence length="515" mass="58528">MAELKTAKLNDSGAIESNLKEKRDSVKEEISTNSDFLALENVISVLGDISKAKQITYIPHRDSNLTRLLQDSFGENAQTLMIPFNKLDNCCGPYRWPDLNPISHVPTPSHASARLLYHLSSANMPVLNTKAVPELHNNNVKELEKYNISTTNIKAMHEMSTIDLLVKTLIREAKEINNTFDSFEISAEFLTIVNRDIINSNNLNTFVFKLNKNIWIALGKWLGFKEKIQRQKLLSDLVPLSNCINEFFQKNYGNLYEKLSMLKWGLFAPRPFGVFPMIAINYNTISDYHWDKNNEPNSLYCLVALGDFKGGELCFPQLKIIVLLRPGHVIVSSSRLLLHDLKNGIDRDADGIGFQRKFVGKILGMQLLSDLVPLSNCINEFFQKNYGNLYEKLSMLKWGLFAPRPFGVFPMIAINYNTISDYHWDKNNEPNSLYCLVALGDFKGGELCFPQLKIIVLLRPGHVIVSSSRLLLHDLKNGIDRDADGIGFQRKFVGKILGMQIAEEDVLIYYVLEMD</sequence>
<dbReference type="Gene3D" id="3.40.850.10">
    <property type="entry name" value="Kinesin motor domain"/>
    <property type="match status" value="1"/>
</dbReference>
<dbReference type="GO" id="GO:0051231">
    <property type="term" value="P:spindle elongation"/>
    <property type="evidence" value="ECO:0007669"/>
    <property type="project" value="TreeGrafter"/>
</dbReference>
<dbReference type="Proteomes" id="UP000266673">
    <property type="component" value="Unassembled WGS sequence"/>
</dbReference>
<evidence type="ECO:0000259" key="7">
    <source>
        <dbReference type="PROSITE" id="PS50067"/>
    </source>
</evidence>
<comment type="caution">
    <text evidence="6">Lacks conserved residue(s) required for the propagation of feature annotation.</text>
</comment>
<evidence type="ECO:0000256" key="2">
    <source>
        <dbReference type="ARBA" id="ARBA00022490"/>
    </source>
</evidence>
<comment type="caution">
    <text evidence="8">The sequence shown here is derived from an EMBL/GenBank/DDBJ whole genome shotgun (WGS) entry which is preliminary data.</text>
</comment>
<dbReference type="PROSITE" id="PS50067">
    <property type="entry name" value="KINESIN_MOTOR_2"/>
    <property type="match status" value="1"/>
</dbReference>
<comment type="subcellular location">
    <subcellularLocation>
        <location evidence="1">Cytoplasm</location>
    </subcellularLocation>
</comment>
<dbReference type="AlphaFoldDB" id="A0A397U0B3"/>
<dbReference type="GO" id="GO:0007052">
    <property type="term" value="P:mitotic spindle organization"/>
    <property type="evidence" value="ECO:0007669"/>
    <property type="project" value="TreeGrafter"/>
</dbReference>
<feature type="domain" description="Kinesin motor" evidence="7">
    <location>
        <begin position="1"/>
        <end position="115"/>
    </location>
</feature>
<dbReference type="InterPro" id="IPR036961">
    <property type="entry name" value="Kinesin_motor_dom_sf"/>
</dbReference>
<dbReference type="GO" id="GO:0005737">
    <property type="term" value="C:cytoplasm"/>
    <property type="evidence" value="ECO:0007669"/>
    <property type="project" value="UniProtKB-SubCell"/>
</dbReference>
<organism evidence="8 9">
    <name type="scientific">Gigaspora rosea</name>
    <dbReference type="NCBI Taxonomy" id="44941"/>
    <lineage>
        <taxon>Eukaryota</taxon>
        <taxon>Fungi</taxon>
        <taxon>Fungi incertae sedis</taxon>
        <taxon>Mucoromycota</taxon>
        <taxon>Glomeromycotina</taxon>
        <taxon>Glomeromycetes</taxon>
        <taxon>Diversisporales</taxon>
        <taxon>Gigasporaceae</taxon>
        <taxon>Gigaspora</taxon>
    </lineage>
</organism>
<evidence type="ECO:0000256" key="6">
    <source>
        <dbReference type="PROSITE-ProRule" id="PRU00283"/>
    </source>
</evidence>
<accession>A0A397U0B3</accession>
<reference evidence="8 9" key="1">
    <citation type="submission" date="2018-06" db="EMBL/GenBank/DDBJ databases">
        <title>Comparative genomics reveals the genomic features of Rhizophagus irregularis, R. cerebriforme, R. diaphanum and Gigaspora rosea, and their symbiotic lifestyle signature.</title>
        <authorList>
            <person name="Morin E."/>
            <person name="San Clemente H."/>
            <person name="Chen E.C.H."/>
            <person name="De La Providencia I."/>
            <person name="Hainaut M."/>
            <person name="Kuo A."/>
            <person name="Kohler A."/>
            <person name="Murat C."/>
            <person name="Tang N."/>
            <person name="Roy S."/>
            <person name="Loubradou J."/>
            <person name="Henrissat B."/>
            <person name="Grigoriev I.V."/>
            <person name="Corradi N."/>
            <person name="Roux C."/>
            <person name="Martin F.M."/>
        </authorList>
    </citation>
    <scope>NUCLEOTIDE SEQUENCE [LARGE SCALE GENOMIC DNA]</scope>
    <source>
        <strain evidence="8 9">DAOM 194757</strain>
    </source>
</reference>
<comment type="similarity">
    <text evidence="6">Belongs to the TRAFAC class myosin-kinesin ATPase superfamily. Kinesin family.</text>
</comment>
<dbReference type="OrthoDB" id="2320867at2759"/>
<dbReference type="GO" id="GO:0005875">
    <property type="term" value="C:microtubule associated complex"/>
    <property type="evidence" value="ECO:0007669"/>
    <property type="project" value="TreeGrafter"/>
</dbReference>
<name>A0A397U0B3_9GLOM</name>